<dbReference type="AlphaFoldDB" id="A0A699SUP6"/>
<evidence type="ECO:0000256" key="1">
    <source>
        <dbReference type="SAM" id="MobiDB-lite"/>
    </source>
</evidence>
<proteinExistence type="predicted"/>
<accession>A0A699SUP6</accession>
<feature type="non-terminal residue" evidence="2">
    <location>
        <position position="1"/>
    </location>
</feature>
<gene>
    <name evidence="2" type="ORF">Tci_872325</name>
</gene>
<reference evidence="2" key="1">
    <citation type="journal article" date="2019" name="Sci. Rep.">
        <title>Draft genome of Tanacetum cinerariifolium, the natural source of mosquito coil.</title>
        <authorList>
            <person name="Yamashiro T."/>
            <person name="Shiraishi A."/>
            <person name="Satake H."/>
            <person name="Nakayama K."/>
        </authorList>
    </citation>
    <scope>NUCLEOTIDE SEQUENCE</scope>
</reference>
<name>A0A699SUP6_TANCI</name>
<feature type="compositionally biased region" description="Acidic residues" evidence="1">
    <location>
        <begin position="31"/>
        <end position="92"/>
    </location>
</feature>
<comment type="caution">
    <text evidence="2">The sequence shown here is derived from an EMBL/GenBank/DDBJ whole genome shotgun (WGS) entry which is preliminary data.</text>
</comment>
<protein>
    <submittedName>
        <fullName evidence="2">Uncharacterized protein</fullName>
    </submittedName>
</protein>
<evidence type="ECO:0000313" key="2">
    <source>
        <dbReference type="EMBL" id="GFD00356.1"/>
    </source>
</evidence>
<organism evidence="2">
    <name type="scientific">Tanacetum cinerariifolium</name>
    <name type="common">Dalmatian daisy</name>
    <name type="synonym">Chrysanthemum cinerariifolium</name>
    <dbReference type="NCBI Taxonomy" id="118510"/>
    <lineage>
        <taxon>Eukaryota</taxon>
        <taxon>Viridiplantae</taxon>
        <taxon>Streptophyta</taxon>
        <taxon>Embryophyta</taxon>
        <taxon>Tracheophyta</taxon>
        <taxon>Spermatophyta</taxon>
        <taxon>Magnoliopsida</taxon>
        <taxon>eudicotyledons</taxon>
        <taxon>Gunneridae</taxon>
        <taxon>Pentapetalae</taxon>
        <taxon>asterids</taxon>
        <taxon>campanulids</taxon>
        <taxon>Asterales</taxon>
        <taxon>Asteraceae</taxon>
        <taxon>Asteroideae</taxon>
        <taxon>Anthemideae</taxon>
        <taxon>Anthemidinae</taxon>
        <taxon>Tanacetum</taxon>
    </lineage>
</organism>
<feature type="compositionally biased region" description="Low complexity" evidence="1">
    <location>
        <begin position="1"/>
        <end position="12"/>
    </location>
</feature>
<feature type="region of interest" description="Disordered" evidence="1">
    <location>
        <begin position="1"/>
        <end position="112"/>
    </location>
</feature>
<dbReference type="EMBL" id="BKCJ011184290">
    <property type="protein sequence ID" value="GFD00356.1"/>
    <property type="molecule type" value="Genomic_DNA"/>
</dbReference>
<sequence length="145" mass="16691">TYGARAPRARAPGVPCTRSTMHLDYIAYLDLMEEDTDEDPKEDPSEEHEPKDDNEDPEEDPTEEYEHEDEDTKEEEPSEDSNETEPFEEDETAITPQPLRHRRARISVRPQTPMAASTQALIDEFATGSPLFYYHPPALPMIRHH</sequence>